<dbReference type="AlphaFoldDB" id="A0A0M2XRS6"/>
<organism evidence="1 2">
    <name type="scientific">Corynebacterium xerosis</name>
    <dbReference type="NCBI Taxonomy" id="1725"/>
    <lineage>
        <taxon>Bacteria</taxon>
        <taxon>Bacillati</taxon>
        <taxon>Actinomycetota</taxon>
        <taxon>Actinomycetes</taxon>
        <taxon>Mycobacteriales</taxon>
        <taxon>Corynebacteriaceae</taxon>
        <taxon>Corynebacterium</taxon>
    </lineage>
</organism>
<sequence>MSLIDKAKKFINDNPDKVRQGIDKIGDAIDKRTDGKYADKVDRVQQEAAKRLGGDATPNTEPDTPGTDAPKTDPNARSRARGPS</sequence>
<accession>A0A0M2XRS6</accession>
<protein>
    <submittedName>
        <fullName evidence="1">Antitoxin</fullName>
    </submittedName>
</protein>
<dbReference type="GeneID" id="95321236"/>
<gene>
    <name evidence="1" type="ORF">HF852_11130</name>
</gene>
<comment type="caution">
    <text evidence="1">The sequence shown here is derived from an EMBL/GenBank/DDBJ whole genome shotgun (WGS) entry which is preliminary data.</text>
</comment>
<reference evidence="1 2" key="1">
    <citation type="submission" date="2020-04" db="EMBL/GenBank/DDBJ databases">
        <authorList>
            <person name="Hitch T.C.A."/>
            <person name="Wylensek D."/>
            <person name="Clavel T."/>
        </authorList>
    </citation>
    <scope>NUCLEOTIDE SEQUENCE [LARGE SCALE GENOMIC DNA]</scope>
    <source>
        <strain evidence="1 2">BL-383-APC-2I</strain>
    </source>
</reference>
<evidence type="ECO:0000313" key="1">
    <source>
        <dbReference type="EMBL" id="NMF10138.1"/>
    </source>
</evidence>
<dbReference type="Pfam" id="PF14013">
    <property type="entry name" value="MT0933_antitox"/>
    <property type="match status" value="1"/>
</dbReference>
<name>A0A0M2XRS6_9CORY</name>
<dbReference type="RefSeq" id="WP_046649670.1">
    <property type="nucleotide sequence ID" value="NZ_JABAGA010000007.1"/>
</dbReference>
<proteinExistence type="predicted"/>
<evidence type="ECO:0000313" key="2">
    <source>
        <dbReference type="Proteomes" id="UP000589552"/>
    </source>
</evidence>
<dbReference type="OrthoDB" id="4843846at2"/>
<dbReference type="Proteomes" id="UP000589552">
    <property type="component" value="Unassembled WGS sequence"/>
</dbReference>
<dbReference type="InterPro" id="IPR028037">
    <property type="entry name" value="Antitoxin_Rv0909/MT0933"/>
</dbReference>
<dbReference type="EMBL" id="JABAGA010000007">
    <property type="protein sequence ID" value="NMF10138.1"/>
    <property type="molecule type" value="Genomic_DNA"/>
</dbReference>